<accession>A0A2T6KJY0</accession>
<reference evidence="2 3" key="1">
    <citation type="submission" date="2018-04" db="EMBL/GenBank/DDBJ databases">
        <title>Genomic Encyclopedia of Archaeal and Bacterial Type Strains, Phase II (KMG-II): from individual species to whole genera.</title>
        <authorList>
            <person name="Goeker M."/>
        </authorList>
    </citation>
    <scope>NUCLEOTIDE SEQUENCE [LARGE SCALE GENOMIC DNA]</scope>
    <source>
        <strain evidence="2 3">DSM 29955</strain>
    </source>
</reference>
<name>A0A2T6KJY0_9RHOB</name>
<evidence type="ECO:0000313" key="2">
    <source>
        <dbReference type="EMBL" id="PUB16232.1"/>
    </source>
</evidence>
<dbReference type="SUPFAM" id="SSF56925">
    <property type="entry name" value="OMPA-like"/>
    <property type="match status" value="1"/>
</dbReference>
<dbReference type="Proteomes" id="UP000244523">
    <property type="component" value="Unassembled WGS sequence"/>
</dbReference>
<dbReference type="PROSITE" id="PS51257">
    <property type="entry name" value="PROKAR_LIPOPROTEIN"/>
    <property type="match status" value="1"/>
</dbReference>
<dbReference type="InterPro" id="IPR011250">
    <property type="entry name" value="OMP/PagP_B-barrel"/>
</dbReference>
<dbReference type="Gene3D" id="2.40.160.90">
    <property type="match status" value="1"/>
</dbReference>
<keyword evidence="1" id="KW-0732">Signal</keyword>
<gene>
    <name evidence="2" type="ORF">C8N45_10386</name>
</gene>
<evidence type="ECO:0000313" key="3">
    <source>
        <dbReference type="Proteomes" id="UP000244523"/>
    </source>
</evidence>
<dbReference type="AlphaFoldDB" id="A0A2T6KJY0"/>
<evidence type="ECO:0008006" key="4">
    <source>
        <dbReference type="Google" id="ProtNLM"/>
    </source>
</evidence>
<evidence type="ECO:0000256" key="1">
    <source>
        <dbReference type="SAM" id="SignalP"/>
    </source>
</evidence>
<protein>
    <recommendedName>
        <fullName evidence="4">Transferrin-binding protein B C-lobe/N-lobe beta barrel domain-containing protein</fullName>
    </recommendedName>
</protein>
<feature type="signal peptide" evidence="1">
    <location>
        <begin position="1"/>
        <end position="19"/>
    </location>
</feature>
<dbReference type="RefSeq" id="WP_133175960.1">
    <property type="nucleotide sequence ID" value="NZ_QBUD01000003.1"/>
</dbReference>
<dbReference type="EMBL" id="QBUD01000003">
    <property type="protein sequence ID" value="PUB16232.1"/>
    <property type="molecule type" value="Genomic_DNA"/>
</dbReference>
<proteinExistence type="predicted"/>
<keyword evidence="3" id="KW-1185">Reference proteome</keyword>
<comment type="caution">
    <text evidence="2">The sequence shown here is derived from an EMBL/GenBank/DDBJ whole genome shotgun (WGS) entry which is preliminary data.</text>
</comment>
<sequence length="207" mass="21646">MTFLKISLVLCIFGLSACGGSSTTDGAVETHELSLFALNDLYSEIETITADLESTPTSSVPTSGIASYNGPATLLEFSRVDAVFAAVGNAELVVDFTQESISGKADNFYQLSDEVVDALNQGSNISDELSMTNATAIAGELSFNPANDAVIGSVTKTSGETETYDLSTRVVEFFGPNAELVEVINADEAWANGRSTTGAALFVSAVR</sequence>
<organism evidence="2 3">
    <name type="scientific">Yoonia sediminilitoris</name>
    <dbReference type="NCBI Taxonomy" id="1286148"/>
    <lineage>
        <taxon>Bacteria</taxon>
        <taxon>Pseudomonadati</taxon>
        <taxon>Pseudomonadota</taxon>
        <taxon>Alphaproteobacteria</taxon>
        <taxon>Rhodobacterales</taxon>
        <taxon>Paracoccaceae</taxon>
        <taxon>Yoonia</taxon>
    </lineage>
</organism>
<feature type="chain" id="PRO_5015693178" description="Transferrin-binding protein B C-lobe/N-lobe beta barrel domain-containing protein" evidence="1">
    <location>
        <begin position="20"/>
        <end position="207"/>
    </location>
</feature>